<sequence>MPFKEKIAWISVVTTILVWGGFFGFMLTTGGKLHGAVYFTGFIAAVIVQTILATGAAIVTAALAPADAGAGSDERDRDIARRAYALAYPVLIGLVFCVAGSVHLGFDRIDMAYAIMGAIVIAEIVHYAAQIAGYRRGN</sequence>
<proteinExistence type="predicted"/>
<evidence type="ECO:0000313" key="2">
    <source>
        <dbReference type="EMBL" id="NIJ63464.1"/>
    </source>
</evidence>
<evidence type="ECO:0000256" key="1">
    <source>
        <dbReference type="SAM" id="Phobius"/>
    </source>
</evidence>
<gene>
    <name evidence="2" type="ORF">FHR20_000395</name>
</gene>
<accession>A0A7X5ZU93</accession>
<protein>
    <recommendedName>
        <fullName evidence="4">DUF2178 domain-containing protein</fullName>
    </recommendedName>
</protein>
<keyword evidence="1" id="KW-0812">Transmembrane</keyword>
<keyword evidence="1" id="KW-1133">Transmembrane helix</keyword>
<dbReference type="Proteomes" id="UP000564677">
    <property type="component" value="Unassembled WGS sequence"/>
</dbReference>
<name>A0A7X5ZU93_9SPHN</name>
<keyword evidence="3" id="KW-1185">Reference proteome</keyword>
<dbReference type="RefSeq" id="WP_167297985.1">
    <property type="nucleotide sequence ID" value="NZ_CP170557.1"/>
</dbReference>
<organism evidence="2 3">
    <name type="scientific">Sphingomonas leidyi</name>
    <dbReference type="NCBI Taxonomy" id="68569"/>
    <lineage>
        <taxon>Bacteria</taxon>
        <taxon>Pseudomonadati</taxon>
        <taxon>Pseudomonadota</taxon>
        <taxon>Alphaproteobacteria</taxon>
        <taxon>Sphingomonadales</taxon>
        <taxon>Sphingomonadaceae</taxon>
        <taxon>Sphingomonas</taxon>
    </lineage>
</organism>
<feature type="transmembrane region" description="Helical" evidence="1">
    <location>
        <begin position="85"/>
        <end position="106"/>
    </location>
</feature>
<dbReference type="EMBL" id="JAASQV010000001">
    <property type="protein sequence ID" value="NIJ63464.1"/>
    <property type="molecule type" value="Genomic_DNA"/>
</dbReference>
<reference evidence="2 3" key="1">
    <citation type="submission" date="2020-03" db="EMBL/GenBank/DDBJ databases">
        <title>Genomic Encyclopedia of Type Strains, Phase IV (KMG-IV): sequencing the most valuable type-strain genomes for metagenomic binning, comparative biology and taxonomic classification.</title>
        <authorList>
            <person name="Goeker M."/>
        </authorList>
    </citation>
    <scope>NUCLEOTIDE SEQUENCE [LARGE SCALE GENOMIC DNA]</scope>
    <source>
        <strain evidence="2 3">DSM 4733</strain>
    </source>
</reference>
<keyword evidence="1" id="KW-0472">Membrane</keyword>
<feature type="transmembrane region" description="Helical" evidence="1">
    <location>
        <begin position="39"/>
        <end position="64"/>
    </location>
</feature>
<evidence type="ECO:0000313" key="3">
    <source>
        <dbReference type="Proteomes" id="UP000564677"/>
    </source>
</evidence>
<feature type="transmembrane region" description="Helical" evidence="1">
    <location>
        <begin position="112"/>
        <end position="129"/>
    </location>
</feature>
<dbReference type="AlphaFoldDB" id="A0A7X5ZU93"/>
<comment type="caution">
    <text evidence="2">The sequence shown here is derived from an EMBL/GenBank/DDBJ whole genome shotgun (WGS) entry which is preliminary data.</text>
</comment>
<feature type="transmembrane region" description="Helical" evidence="1">
    <location>
        <begin position="7"/>
        <end position="27"/>
    </location>
</feature>
<evidence type="ECO:0008006" key="4">
    <source>
        <dbReference type="Google" id="ProtNLM"/>
    </source>
</evidence>